<name>A0A5C6MKT1_9TELE</name>
<dbReference type="EMBL" id="RHFK02000470">
    <property type="protein sequence ID" value="TWW53970.1"/>
    <property type="molecule type" value="Genomic_DNA"/>
</dbReference>
<proteinExistence type="predicted"/>
<reference evidence="2 3" key="1">
    <citation type="submission" date="2019-04" db="EMBL/GenBank/DDBJ databases">
        <title>Chromosome genome assembly for Takifugu flavidus.</title>
        <authorList>
            <person name="Xiao S."/>
        </authorList>
    </citation>
    <scope>NUCLEOTIDE SEQUENCE [LARGE SCALE GENOMIC DNA]</scope>
    <source>
        <strain evidence="2">HTHZ2018</strain>
        <tissue evidence="2">Muscle</tissue>
    </source>
</reference>
<evidence type="ECO:0000313" key="2">
    <source>
        <dbReference type="EMBL" id="TWW53970.1"/>
    </source>
</evidence>
<comment type="caution">
    <text evidence="2">The sequence shown here is derived from an EMBL/GenBank/DDBJ whole genome shotgun (WGS) entry which is preliminary data.</text>
</comment>
<sequence length="110" mass="11830">MKRWSSNLLFSTSHTGEKLQTEEKLLLLSVPLSSSGLLNCSSSTSSPHPPKPESVSSKVPFQVDSQHTVATCWRASALSSLLNMCECCDGADTEAHCCVSEQRGVSHHGL</sequence>
<protein>
    <submittedName>
        <fullName evidence="2">Uncharacterized protein</fullName>
    </submittedName>
</protein>
<feature type="region of interest" description="Disordered" evidence="1">
    <location>
        <begin position="38"/>
        <end position="59"/>
    </location>
</feature>
<dbReference type="Proteomes" id="UP000324091">
    <property type="component" value="Unassembled WGS sequence"/>
</dbReference>
<evidence type="ECO:0000313" key="3">
    <source>
        <dbReference type="Proteomes" id="UP000324091"/>
    </source>
</evidence>
<evidence type="ECO:0000256" key="1">
    <source>
        <dbReference type="SAM" id="MobiDB-lite"/>
    </source>
</evidence>
<dbReference type="AlphaFoldDB" id="A0A5C6MKT1"/>
<organism evidence="2 3">
    <name type="scientific">Takifugu flavidus</name>
    <name type="common">sansaifugu</name>
    <dbReference type="NCBI Taxonomy" id="433684"/>
    <lineage>
        <taxon>Eukaryota</taxon>
        <taxon>Metazoa</taxon>
        <taxon>Chordata</taxon>
        <taxon>Craniata</taxon>
        <taxon>Vertebrata</taxon>
        <taxon>Euteleostomi</taxon>
        <taxon>Actinopterygii</taxon>
        <taxon>Neopterygii</taxon>
        <taxon>Teleostei</taxon>
        <taxon>Neoteleostei</taxon>
        <taxon>Acanthomorphata</taxon>
        <taxon>Eupercaria</taxon>
        <taxon>Tetraodontiformes</taxon>
        <taxon>Tetradontoidea</taxon>
        <taxon>Tetraodontidae</taxon>
        <taxon>Takifugu</taxon>
    </lineage>
</organism>
<gene>
    <name evidence="2" type="ORF">D4764_0016550</name>
</gene>
<accession>A0A5C6MKT1</accession>
<keyword evidence="3" id="KW-1185">Reference proteome</keyword>